<keyword evidence="3" id="KW-0413">Isomerase</keyword>
<evidence type="ECO:0000256" key="1">
    <source>
        <dbReference type="ARBA" id="ARBA00008754"/>
    </source>
</evidence>
<dbReference type="Gene3D" id="3.40.1400.10">
    <property type="entry name" value="Sugar-phosphate isomerase, RpiB/LacA/LacB"/>
    <property type="match status" value="1"/>
</dbReference>
<dbReference type="GO" id="GO:0019316">
    <property type="term" value="P:D-allose catabolic process"/>
    <property type="evidence" value="ECO:0007669"/>
    <property type="project" value="TreeGrafter"/>
</dbReference>
<sequence length="131" mass="14966">RIIRYIQNELNQEITDLGPEEYQKTDDYPDYVIPLAHKVIETNGKGIVICRNGIGVNIAVNKVSGIRSGIGYNLQVAESMMQHDNTNIIALAADHLDEEYALAIIKKWIETSFSQEERHIRRLNKITQEET</sequence>
<dbReference type="PANTHER" id="PTHR30345">
    <property type="entry name" value="RIBOSE-5-PHOSPHATE ISOMERASE B"/>
    <property type="match status" value="1"/>
</dbReference>
<evidence type="ECO:0000313" key="4">
    <source>
        <dbReference type="Proteomes" id="UP000228528"/>
    </source>
</evidence>
<protein>
    <submittedName>
        <fullName evidence="3">Ribose-5-phosphate isomerase</fullName>
        <ecNumber evidence="3">5.3.1.6</ecNumber>
    </submittedName>
</protein>
<dbReference type="InterPro" id="IPR036569">
    <property type="entry name" value="RpiB_LacA_LacB_sf"/>
</dbReference>
<dbReference type="EMBL" id="PFBW01000085">
    <property type="protein sequence ID" value="PIR77529.1"/>
    <property type="molecule type" value="Genomic_DNA"/>
</dbReference>
<reference evidence="4" key="1">
    <citation type="submission" date="2017-09" db="EMBL/GenBank/DDBJ databases">
        <title>Depth-based differentiation of microbial function through sediment-hosted aquifers and enrichment of novel symbionts in the deep terrestrial subsurface.</title>
        <authorList>
            <person name="Probst A.J."/>
            <person name="Ladd B."/>
            <person name="Jarett J.K."/>
            <person name="Geller-Mcgrath D.E."/>
            <person name="Sieber C.M.K."/>
            <person name="Emerson J.B."/>
            <person name="Anantharaman K."/>
            <person name="Thomas B.C."/>
            <person name="Malmstrom R."/>
            <person name="Stieglmeier M."/>
            <person name="Klingl A."/>
            <person name="Woyke T."/>
            <person name="Ryan C.M."/>
            <person name="Banfield J.F."/>
        </authorList>
    </citation>
    <scope>NUCLEOTIDE SEQUENCE [LARGE SCALE GENOMIC DNA]</scope>
</reference>
<dbReference type="GO" id="GO:0004751">
    <property type="term" value="F:ribose-5-phosphate isomerase activity"/>
    <property type="evidence" value="ECO:0007669"/>
    <property type="project" value="UniProtKB-EC"/>
</dbReference>
<comment type="similarity">
    <text evidence="1">Belongs to the LacAB/RpiB family.</text>
</comment>
<dbReference type="Pfam" id="PF02502">
    <property type="entry name" value="LacAB_rpiB"/>
    <property type="match status" value="1"/>
</dbReference>
<dbReference type="GO" id="GO:0009052">
    <property type="term" value="P:pentose-phosphate shunt, non-oxidative branch"/>
    <property type="evidence" value="ECO:0007669"/>
    <property type="project" value="TreeGrafter"/>
</dbReference>
<proteinExistence type="inferred from homology"/>
<dbReference type="AlphaFoldDB" id="A0A2M6P1U9"/>
<dbReference type="PANTHER" id="PTHR30345:SF0">
    <property type="entry name" value="DNA DAMAGE-REPAIR_TOLERATION PROTEIN DRT102"/>
    <property type="match status" value="1"/>
</dbReference>
<dbReference type="PIRSF" id="PIRSF005384">
    <property type="entry name" value="RpiB_LacA_B"/>
    <property type="match status" value="1"/>
</dbReference>
<feature type="active site" description="Proton acceptor" evidence="2">
    <location>
        <position position="50"/>
    </location>
</feature>
<dbReference type="Proteomes" id="UP000228528">
    <property type="component" value="Unassembled WGS sequence"/>
</dbReference>
<dbReference type="SUPFAM" id="SSF89623">
    <property type="entry name" value="Ribose/Galactose isomerase RpiB/AlsB"/>
    <property type="match status" value="1"/>
</dbReference>
<evidence type="ECO:0000256" key="2">
    <source>
        <dbReference type="PIRSR" id="PIRSR005384-1"/>
    </source>
</evidence>
<feature type="active site" description="Proton donor" evidence="2">
    <location>
        <position position="83"/>
    </location>
</feature>
<gene>
    <name evidence="3" type="ORF">COU30_01930</name>
</gene>
<dbReference type="EC" id="5.3.1.6" evidence="3"/>
<dbReference type="NCBIfam" id="TIGR00689">
    <property type="entry name" value="rpiB_lacA_lacB"/>
    <property type="match status" value="1"/>
</dbReference>
<evidence type="ECO:0000313" key="3">
    <source>
        <dbReference type="EMBL" id="PIR77529.1"/>
    </source>
</evidence>
<dbReference type="InterPro" id="IPR003500">
    <property type="entry name" value="RpiB_LacA_LacB"/>
</dbReference>
<feature type="non-terminal residue" evidence="3">
    <location>
        <position position="1"/>
    </location>
</feature>
<comment type="caution">
    <text evidence="3">The sequence shown here is derived from an EMBL/GenBank/DDBJ whole genome shotgun (WGS) entry which is preliminary data.</text>
</comment>
<organism evidence="3 4">
    <name type="scientific">Candidatus Magasanikbacteria bacterium CG10_big_fil_rev_8_21_14_0_10_38_6</name>
    <dbReference type="NCBI Taxonomy" id="1974647"/>
    <lineage>
        <taxon>Bacteria</taxon>
        <taxon>Candidatus Magasanikiibacteriota</taxon>
    </lineage>
</organism>
<accession>A0A2M6P1U9</accession>
<name>A0A2M6P1U9_9BACT</name>